<evidence type="ECO:0000313" key="6">
    <source>
        <dbReference type="Proteomes" id="UP000032668"/>
    </source>
</evidence>
<dbReference type="GO" id="GO:0043565">
    <property type="term" value="F:sequence-specific DNA binding"/>
    <property type="evidence" value="ECO:0007669"/>
    <property type="project" value="InterPro"/>
</dbReference>
<dbReference type="STRING" id="1120923.SAMN02746095_02911"/>
<comment type="caution">
    <text evidence="5">The sequence shown here is derived from an EMBL/GenBank/DDBJ whole genome shotgun (WGS) entry which is preliminary data.</text>
</comment>
<reference evidence="5 6" key="1">
    <citation type="submission" date="2012-11" db="EMBL/GenBank/DDBJ databases">
        <title>Whole genome sequence of Acidocella aminolytica 101 = DSM 11237.</title>
        <authorList>
            <person name="Azuma Y."/>
            <person name="Higashiura N."/>
            <person name="Hirakawa H."/>
            <person name="Matsushita K."/>
        </authorList>
    </citation>
    <scope>NUCLEOTIDE SEQUENCE [LARGE SCALE GENOMIC DNA]</scope>
    <source>
        <strain evidence="6">101 / DSM 11237</strain>
    </source>
</reference>
<dbReference type="Proteomes" id="UP000032668">
    <property type="component" value="Unassembled WGS sequence"/>
</dbReference>
<evidence type="ECO:0000256" key="3">
    <source>
        <dbReference type="ARBA" id="ARBA00023163"/>
    </source>
</evidence>
<dbReference type="InterPro" id="IPR020449">
    <property type="entry name" value="Tscrpt_reg_AraC-type_HTH"/>
</dbReference>
<protein>
    <submittedName>
        <fullName evidence="5">Transcriptional regulator AraC</fullName>
    </submittedName>
</protein>
<keyword evidence="1" id="KW-0805">Transcription regulation</keyword>
<keyword evidence="6" id="KW-1185">Reference proteome</keyword>
<name>A0A0D6PDV1_9PROT</name>
<gene>
    <name evidence="5" type="ORF">Aam_022_018</name>
</gene>
<dbReference type="AlphaFoldDB" id="A0A0D6PDV1"/>
<sequence>MHLIRNAEGSCYVGDHIGRFSPGDLFFIGAELPHNWVTPLSNGQVIKGRDVVLQFDGDRLKSASSVMPEMSQLGRLLTEARRGMIFQGAARQAGAVMMEAIGTSCGLQKLAKLLDLLHLLSHTKEYILLSSAGFAPKLDGKSSSTLDEVFRYLSSSLGQDLRLSILADIAGMTESSFSRFFKDKTGNTFTRHLAVLRTAKACELLAQTNLPVTEICSEVGYKNLSNFNRAFREVRGMTPSSYRKLSRS</sequence>
<dbReference type="InterPro" id="IPR018060">
    <property type="entry name" value="HTH_AraC"/>
</dbReference>
<feature type="domain" description="HTH araC/xylS-type" evidence="4">
    <location>
        <begin position="147"/>
        <end position="245"/>
    </location>
</feature>
<evidence type="ECO:0000259" key="4">
    <source>
        <dbReference type="PROSITE" id="PS01124"/>
    </source>
</evidence>
<dbReference type="InterPro" id="IPR009057">
    <property type="entry name" value="Homeodomain-like_sf"/>
</dbReference>
<dbReference type="Gene3D" id="1.10.10.60">
    <property type="entry name" value="Homeodomain-like"/>
    <property type="match status" value="2"/>
</dbReference>
<dbReference type="PANTHER" id="PTHR43280:SF27">
    <property type="entry name" value="TRANSCRIPTIONAL REGULATOR MTLR"/>
    <property type="match status" value="1"/>
</dbReference>
<organism evidence="5 6">
    <name type="scientific">Acidocella aminolytica 101 = DSM 11237</name>
    <dbReference type="NCBI Taxonomy" id="1120923"/>
    <lineage>
        <taxon>Bacteria</taxon>
        <taxon>Pseudomonadati</taxon>
        <taxon>Pseudomonadota</taxon>
        <taxon>Alphaproteobacteria</taxon>
        <taxon>Acetobacterales</taxon>
        <taxon>Acidocellaceae</taxon>
        <taxon>Acidocella</taxon>
    </lineage>
</organism>
<dbReference type="EMBL" id="BANC01000022">
    <property type="protein sequence ID" value="GAN79531.1"/>
    <property type="molecule type" value="Genomic_DNA"/>
</dbReference>
<proteinExistence type="predicted"/>
<keyword evidence="2" id="KW-0238">DNA-binding</keyword>
<dbReference type="RefSeq" id="WP_199444670.1">
    <property type="nucleotide sequence ID" value="NZ_BANC01000022.1"/>
</dbReference>
<dbReference type="PRINTS" id="PR00032">
    <property type="entry name" value="HTHARAC"/>
</dbReference>
<evidence type="ECO:0000256" key="2">
    <source>
        <dbReference type="ARBA" id="ARBA00023125"/>
    </source>
</evidence>
<dbReference type="PROSITE" id="PS01124">
    <property type="entry name" value="HTH_ARAC_FAMILY_2"/>
    <property type="match status" value="1"/>
</dbReference>
<dbReference type="SMART" id="SM00342">
    <property type="entry name" value="HTH_ARAC"/>
    <property type="match status" value="1"/>
</dbReference>
<accession>A0A0D6PDV1</accession>
<dbReference type="SUPFAM" id="SSF46689">
    <property type="entry name" value="Homeodomain-like"/>
    <property type="match status" value="2"/>
</dbReference>
<keyword evidence="3" id="KW-0804">Transcription</keyword>
<dbReference type="PANTHER" id="PTHR43280">
    <property type="entry name" value="ARAC-FAMILY TRANSCRIPTIONAL REGULATOR"/>
    <property type="match status" value="1"/>
</dbReference>
<evidence type="ECO:0000313" key="5">
    <source>
        <dbReference type="EMBL" id="GAN79531.1"/>
    </source>
</evidence>
<dbReference type="GO" id="GO:0003700">
    <property type="term" value="F:DNA-binding transcription factor activity"/>
    <property type="evidence" value="ECO:0007669"/>
    <property type="project" value="InterPro"/>
</dbReference>
<evidence type="ECO:0000256" key="1">
    <source>
        <dbReference type="ARBA" id="ARBA00023015"/>
    </source>
</evidence>
<dbReference type="Pfam" id="PF12833">
    <property type="entry name" value="HTH_18"/>
    <property type="match status" value="1"/>
</dbReference>